<feature type="domain" description="DUF4283" evidence="1">
    <location>
        <begin position="111"/>
        <end position="177"/>
    </location>
</feature>
<dbReference type="PANTHER" id="PTHR34427">
    <property type="entry name" value="DUF4283 DOMAIN PROTEIN"/>
    <property type="match status" value="1"/>
</dbReference>
<organism evidence="2 3">
    <name type="scientific">Vitis vinifera</name>
    <name type="common">Grape</name>
    <dbReference type="NCBI Taxonomy" id="29760"/>
    <lineage>
        <taxon>Eukaryota</taxon>
        <taxon>Viridiplantae</taxon>
        <taxon>Streptophyta</taxon>
        <taxon>Embryophyta</taxon>
        <taxon>Tracheophyta</taxon>
        <taxon>Spermatophyta</taxon>
        <taxon>Magnoliopsida</taxon>
        <taxon>eudicotyledons</taxon>
        <taxon>Gunneridae</taxon>
        <taxon>Pentapetalae</taxon>
        <taxon>rosids</taxon>
        <taxon>Vitales</taxon>
        <taxon>Vitaceae</taxon>
        <taxon>Viteae</taxon>
        <taxon>Vitis</taxon>
    </lineage>
</organism>
<evidence type="ECO:0000313" key="3">
    <source>
        <dbReference type="Proteomes" id="UP000288805"/>
    </source>
</evidence>
<name>A0A438DNH1_VITVI</name>
<dbReference type="EMBL" id="QGNW01001550">
    <property type="protein sequence ID" value="RVW37008.1"/>
    <property type="molecule type" value="Genomic_DNA"/>
</dbReference>
<accession>A0A438DNH1</accession>
<evidence type="ECO:0000259" key="1">
    <source>
        <dbReference type="Pfam" id="PF14111"/>
    </source>
</evidence>
<dbReference type="Proteomes" id="UP000288805">
    <property type="component" value="Unassembled WGS sequence"/>
</dbReference>
<reference evidence="2 3" key="1">
    <citation type="journal article" date="2018" name="PLoS Genet.">
        <title>Population sequencing reveals clonal diversity and ancestral inbreeding in the grapevine cultivar Chardonnay.</title>
        <authorList>
            <person name="Roach M.J."/>
            <person name="Johnson D.L."/>
            <person name="Bohlmann J."/>
            <person name="van Vuuren H.J."/>
            <person name="Jones S.J."/>
            <person name="Pretorius I.S."/>
            <person name="Schmidt S.A."/>
            <person name="Borneman A.R."/>
        </authorList>
    </citation>
    <scope>NUCLEOTIDE SEQUENCE [LARGE SCALE GENOMIC DNA]</scope>
    <source>
        <strain evidence="3">cv. Chardonnay</strain>
        <tissue evidence="2">Leaf</tissue>
    </source>
</reference>
<gene>
    <name evidence="2" type="ORF">CK203_102374</name>
</gene>
<evidence type="ECO:0000313" key="2">
    <source>
        <dbReference type="EMBL" id="RVW37008.1"/>
    </source>
</evidence>
<dbReference type="Pfam" id="PF14111">
    <property type="entry name" value="DUF4283"/>
    <property type="match status" value="1"/>
</dbReference>
<dbReference type="AlphaFoldDB" id="A0A438DNH1"/>
<dbReference type="InterPro" id="IPR025558">
    <property type="entry name" value="DUF4283"/>
</dbReference>
<sequence length="243" mass="27104">MGMYSVGLFMEGLHQCIEDVNEGRWEKGWKEKGRNFSLGKGGKGGWSAMVEAFYQLDNSIIKKEKQEEMRVREAVHGVDEREVVCRCGEGWVEQGVQDHMSGGGSGGTKGKFGNLGWEMAKAWGLKGKMGMASMGKGRVLLEFEFVEEARRVKLSGIRAVRGIQMGLERWDPKSGCLEEGETRKEAWVRILGLPMSLWVPSVLRRVGDACGGFLDVDPQTESLEELQWPGSWSDRTARLSLTL</sequence>
<protein>
    <recommendedName>
        <fullName evidence="1">DUF4283 domain-containing protein</fullName>
    </recommendedName>
</protein>
<comment type="caution">
    <text evidence="2">The sequence shown here is derived from an EMBL/GenBank/DDBJ whole genome shotgun (WGS) entry which is preliminary data.</text>
</comment>
<dbReference type="PANTHER" id="PTHR34427:SF5">
    <property type="entry name" value="DUF4283 DOMAIN-CONTAINING PROTEIN"/>
    <property type="match status" value="1"/>
</dbReference>
<proteinExistence type="predicted"/>